<feature type="region of interest" description="Disordered" evidence="1">
    <location>
        <begin position="74"/>
        <end position="93"/>
    </location>
</feature>
<dbReference type="EMBL" id="BTSY01000005">
    <property type="protein sequence ID" value="GMT26348.1"/>
    <property type="molecule type" value="Genomic_DNA"/>
</dbReference>
<evidence type="ECO:0000313" key="2">
    <source>
        <dbReference type="EMBL" id="GMT26348.1"/>
    </source>
</evidence>
<feature type="non-terminal residue" evidence="2">
    <location>
        <position position="93"/>
    </location>
</feature>
<gene>
    <name evidence="2" type="ORF">PFISCL1PPCAC_17645</name>
</gene>
<reference evidence="2" key="1">
    <citation type="submission" date="2023-10" db="EMBL/GenBank/DDBJ databases">
        <title>Genome assembly of Pristionchus species.</title>
        <authorList>
            <person name="Yoshida K."/>
            <person name="Sommer R.J."/>
        </authorList>
    </citation>
    <scope>NUCLEOTIDE SEQUENCE</scope>
    <source>
        <strain evidence="2">RS5133</strain>
    </source>
</reference>
<evidence type="ECO:0000313" key="3">
    <source>
        <dbReference type="Proteomes" id="UP001432322"/>
    </source>
</evidence>
<feature type="non-terminal residue" evidence="2">
    <location>
        <position position="1"/>
    </location>
</feature>
<organism evidence="2 3">
    <name type="scientific">Pristionchus fissidentatus</name>
    <dbReference type="NCBI Taxonomy" id="1538716"/>
    <lineage>
        <taxon>Eukaryota</taxon>
        <taxon>Metazoa</taxon>
        <taxon>Ecdysozoa</taxon>
        <taxon>Nematoda</taxon>
        <taxon>Chromadorea</taxon>
        <taxon>Rhabditida</taxon>
        <taxon>Rhabditina</taxon>
        <taxon>Diplogasteromorpha</taxon>
        <taxon>Diplogasteroidea</taxon>
        <taxon>Neodiplogasteridae</taxon>
        <taxon>Pristionchus</taxon>
    </lineage>
</organism>
<accession>A0AAV5W6K1</accession>
<proteinExistence type="predicted"/>
<comment type="caution">
    <text evidence="2">The sequence shown here is derived from an EMBL/GenBank/DDBJ whole genome shotgun (WGS) entry which is preliminary data.</text>
</comment>
<sequence length="93" mass="10750">FLTSVHRLSMLDTTTMQIYSYETKLDNAEIYFSPICGIHQGKITVRGHLKGWWLWQSDEYYLYTAEAPTKLVDLDSPSTSSTPVLPEDEFRSK</sequence>
<evidence type="ECO:0000256" key="1">
    <source>
        <dbReference type="SAM" id="MobiDB-lite"/>
    </source>
</evidence>
<name>A0AAV5W6K1_9BILA</name>
<keyword evidence="3" id="KW-1185">Reference proteome</keyword>
<dbReference type="Proteomes" id="UP001432322">
    <property type="component" value="Unassembled WGS sequence"/>
</dbReference>
<dbReference type="AlphaFoldDB" id="A0AAV5W6K1"/>
<protein>
    <submittedName>
        <fullName evidence="2">Uncharacterized protein</fullName>
    </submittedName>
</protein>